<dbReference type="EMBL" id="CAJHJT010000001">
    <property type="protein sequence ID" value="CAD6994680.1"/>
    <property type="molecule type" value="Genomic_DNA"/>
</dbReference>
<reference evidence="1" key="1">
    <citation type="submission" date="2020-11" db="EMBL/GenBank/DDBJ databases">
        <authorList>
            <person name="Whitehead M."/>
        </authorList>
    </citation>
    <scope>NUCLEOTIDE SEQUENCE</scope>
    <source>
        <strain evidence="1">EGII</strain>
    </source>
</reference>
<accession>A0A811U873</accession>
<sequence length="77" mass="9064">MQYVLVYNNRNVRGFLQRHTVRARKAYSGTEIPMPAPLREYFECLVLLLEGRFVADMPLRYVNVLCIPSLCYCSDCW</sequence>
<comment type="caution">
    <text evidence="1">The sequence shown here is derived from an EMBL/GenBank/DDBJ whole genome shotgun (WGS) entry which is preliminary data.</text>
</comment>
<protein>
    <submittedName>
        <fullName evidence="1">(Mediterranean fruit fly) hypothetical protein</fullName>
    </submittedName>
</protein>
<gene>
    <name evidence="1" type="ORF">CCAP1982_LOCUS3415</name>
</gene>
<name>A0A811U873_CERCA</name>
<dbReference type="Proteomes" id="UP000606786">
    <property type="component" value="Unassembled WGS sequence"/>
</dbReference>
<keyword evidence="2" id="KW-1185">Reference proteome</keyword>
<dbReference type="AlphaFoldDB" id="A0A811U873"/>
<organism evidence="1 2">
    <name type="scientific">Ceratitis capitata</name>
    <name type="common">Mediterranean fruit fly</name>
    <name type="synonym">Tephritis capitata</name>
    <dbReference type="NCBI Taxonomy" id="7213"/>
    <lineage>
        <taxon>Eukaryota</taxon>
        <taxon>Metazoa</taxon>
        <taxon>Ecdysozoa</taxon>
        <taxon>Arthropoda</taxon>
        <taxon>Hexapoda</taxon>
        <taxon>Insecta</taxon>
        <taxon>Pterygota</taxon>
        <taxon>Neoptera</taxon>
        <taxon>Endopterygota</taxon>
        <taxon>Diptera</taxon>
        <taxon>Brachycera</taxon>
        <taxon>Muscomorpha</taxon>
        <taxon>Tephritoidea</taxon>
        <taxon>Tephritidae</taxon>
        <taxon>Ceratitis</taxon>
        <taxon>Ceratitis</taxon>
    </lineage>
</organism>
<proteinExistence type="predicted"/>
<evidence type="ECO:0000313" key="2">
    <source>
        <dbReference type="Proteomes" id="UP000606786"/>
    </source>
</evidence>
<evidence type="ECO:0000313" key="1">
    <source>
        <dbReference type="EMBL" id="CAD6994680.1"/>
    </source>
</evidence>
<feature type="non-terminal residue" evidence="1">
    <location>
        <position position="77"/>
    </location>
</feature>